<evidence type="ECO:0000313" key="2">
    <source>
        <dbReference type="EMBL" id="MFB9095366.1"/>
    </source>
</evidence>
<protein>
    <submittedName>
        <fullName evidence="2">Serine hydrolase domain-containing protein</fullName>
        <ecNumber evidence="2">3.-.-.-</ecNumber>
    </submittedName>
</protein>
<dbReference type="PANTHER" id="PTHR46825">
    <property type="entry name" value="D-ALANYL-D-ALANINE-CARBOXYPEPTIDASE/ENDOPEPTIDASE AMPH"/>
    <property type="match status" value="1"/>
</dbReference>
<dbReference type="InterPro" id="IPR012338">
    <property type="entry name" value="Beta-lactam/transpept-like"/>
</dbReference>
<dbReference type="GO" id="GO:0016787">
    <property type="term" value="F:hydrolase activity"/>
    <property type="evidence" value="ECO:0007669"/>
    <property type="project" value="UniProtKB-KW"/>
</dbReference>
<comment type="caution">
    <text evidence="2">The sequence shown here is derived from an EMBL/GenBank/DDBJ whole genome shotgun (WGS) entry which is preliminary data.</text>
</comment>
<accession>A0ABV5GJ06</accession>
<proteinExistence type="predicted"/>
<dbReference type="Pfam" id="PF00144">
    <property type="entry name" value="Beta-lactamase"/>
    <property type="match status" value="1"/>
</dbReference>
<dbReference type="EMBL" id="JBHMEY010000006">
    <property type="protein sequence ID" value="MFB9095366.1"/>
    <property type="molecule type" value="Genomic_DNA"/>
</dbReference>
<name>A0ABV5GJ06_9FLAO</name>
<keyword evidence="2" id="KW-0378">Hydrolase</keyword>
<dbReference type="RefSeq" id="WP_236456934.1">
    <property type="nucleotide sequence ID" value="NZ_CBCSGE010000010.1"/>
</dbReference>
<dbReference type="PANTHER" id="PTHR46825:SF8">
    <property type="entry name" value="BETA-LACTAMASE-RELATED"/>
    <property type="match status" value="1"/>
</dbReference>
<dbReference type="EC" id="3.-.-.-" evidence="2"/>
<organism evidence="2 3">
    <name type="scientific">Flavobacterium jumunjinense</name>
    <dbReference type="NCBI Taxonomy" id="998845"/>
    <lineage>
        <taxon>Bacteria</taxon>
        <taxon>Pseudomonadati</taxon>
        <taxon>Bacteroidota</taxon>
        <taxon>Flavobacteriia</taxon>
        <taxon>Flavobacteriales</taxon>
        <taxon>Flavobacteriaceae</taxon>
        <taxon>Flavobacterium</taxon>
    </lineage>
</organism>
<sequence length="374" mass="42793">MKQIIFLGYIILSINTTFGQPQNDFKTEFDDLFSKRFKQNEPGGSILVKKGNETIFLSNYGIEDITTGKKITENTLFNTGSISKTFVANGILILNERGLLSLNDSIHKYFNDFDDTNLSKKVTIKHLLSHTSGLTDNRNVDDNETYYLTAKDEENFEPLKHTDSLEFKPGTKFKYSNPAYNGLALIIEKLTNQPWQNFITENIFKPTNMTPSTITNGSYPESNVAHAYIKDKNEQFIENDYGEVPTFAAAGNGGVWSSVLELAKYEKAIQENVFLSEQTIRQSRTTFQPEKWSESSKPFIGYSWFLGEESLFKESIFKTDLIYHTGSQGGFNSFYIYFPKKDILFIGLFNRPVNGFRKLLTDAVILFEKNNWFD</sequence>
<gene>
    <name evidence="2" type="ORF">ACFFVF_02470</name>
</gene>
<keyword evidence="3" id="KW-1185">Reference proteome</keyword>
<evidence type="ECO:0000313" key="3">
    <source>
        <dbReference type="Proteomes" id="UP001589607"/>
    </source>
</evidence>
<evidence type="ECO:0000259" key="1">
    <source>
        <dbReference type="Pfam" id="PF00144"/>
    </source>
</evidence>
<feature type="domain" description="Beta-lactamase-related" evidence="1">
    <location>
        <begin position="29"/>
        <end position="362"/>
    </location>
</feature>
<dbReference type="Proteomes" id="UP001589607">
    <property type="component" value="Unassembled WGS sequence"/>
</dbReference>
<dbReference type="InterPro" id="IPR050491">
    <property type="entry name" value="AmpC-like"/>
</dbReference>
<dbReference type="InterPro" id="IPR001466">
    <property type="entry name" value="Beta-lactam-related"/>
</dbReference>
<dbReference type="Gene3D" id="3.40.710.10">
    <property type="entry name" value="DD-peptidase/beta-lactamase superfamily"/>
    <property type="match status" value="1"/>
</dbReference>
<dbReference type="SUPFAM" id="SSF56601">
    <property type="entry name" value="beta-lactamase/transpeptidase-like"/>
    <property type="match status" value="1"/>
</dbReference>
<reference evidence="2 3" key="1">
    <citation type="submission" date="2024-09" db="EMBL/GenBank/DDBJ databases">
        <authorList>
            <person name="Sun Q."/>
            <person name="Mori K."/>
        </authorList>
    </citation>
    <scope>NUCLEOTIDE SEQUENCE [LARGE SCALE GENOMIC DNA]</scope>
    <source>
        <strain evidence="2 3">CECT 7955</strain>
    </source>
</reference>